<keyword evidence="3" id="KW-0472">Membrane</keyword>
<dbReference type="InterPro" id="IPR002509">
    <property type="entry name" value="NODB_dom"/>
</dbReference>
<gene>
    <name evidence="5" type="ORF">IAC57_03715</name>
</gene>
<dbReference type="SUPFAM" id="SSF88713">
    <property type="entry name" value="Glycoside hydrolase/deacetylase"/>
    <property type="match status" value="1"/>
</dbReference>
<dbReference type="GO" id="GO:0016810">
    <property type="term" value="F:hydrolase activity, acting on carbon-nitrogen (but not peptide) bonds"/>
    <property type="evidence" value="ECO:0007669"/>
    <property type="project" value="InterPro"/>
</dbReference>
<accession>A0A9D1MFB5</accession>
<dbReference type="Pfam" id="PF01522">
    <property type="entry name" value="Polysacc_deac_1"/>
    <property type="match status" value="1"/>
</dbReference>
<reference evidence="5" key="2">
    <citation type="journal article" date="2021" name="PeerJ">
        <title>Extensive microbial diversity within the chicken gut microbiome revealed by metagenomics and culture.</title>
        <authorList>
            <person name="Gilroy R."/>
            <person name="Ravi A."/>
            <person name="Getino M."/>
            <person name="Pursley I."/>
            <person name="Horton D.L."/>
            <person name="Alikhan N.F."/>
            <person name="Baker D."/>
            <person name="Gharbi K."/>
            <person name="Hall N."/>
            <person name="Watson M."/>
            <person name="Adriaenssens E.M."/>
            <person name="Foster-Nyarko E."/>
            <person name="Jarju S."/>
            <person name="Secka A."/>
            <person name="Antonio M."/>
            <person name="Oren A."/>
            <person name="Chaudhuri R.R."/>
            <person name="La Ragione R."/>
            <person name="Hildebrand F."/>
            <person name="Pallen M.J."/>
        </authorList>
    </citation>
    <scope>NUCLEOTIDE SEQUENCE</scope>
    <source>
        <strain evidence="5">11687</strain>
    </source>
</reference>
<feature type="domain" description="NodB homology" evidence="4">
    <location>
        <begin position="66"/>
        <end position="242"/>
    </location>
</feature>
<dbReference type="PROSITE" id="PS51677">
    <property type="entry name" value="NODB"/>
    <property type="match status" value="1"/>
</dbReference>
<evidence type="ECO:0000256" key="2">
    <source>
        <dbReference type="ARBA" id="ARBA00022801"/>
    </source>
</evidence>
<dbReference type="EMBL" id="DVMZ01000099">
    <property type="protein sequence ID" value="HIU59191.1"/>
    <property type="molecule type" value="Genomic_DNA"/>
</dbReference>
<dbReference type="GO" id="GO:0016020">
    <property type="term" value="C:membrane"/>
    <property type="evidence" value="ECO:0007669"/>
    <property type="project" value="TreeGrafter"/>
</dbReference>
<comment type="caution">
    <text evidence="5">The sequence shown here is derived from an EMBL/GenBank/DDBJ whole genome shotgun (WGS) entry which is preliminary data.</text>
</comment>
<evidence type="ECO:0000256" key="1">
    <source>
        <dbReference type="ARBA" id="ARBA00022723"/>
    </source>
</evidence>
<dbReference type="AlphaFoldDB" id="A0A9D1MFB5"/>
<evidence type="ECO:0000256" key="3">
    <source>
        <dbReference type="SAM" id="Phobius"/>
    </source>
</evidence>
<name>A0A9D1MFB5_9FIRM</name>
<dbReference type="GO" id="GO:0005975">
    <property type="term" value="P:carbohydrate metabolic process"/>
    <property type="evidence" value="ECO:0007669"/>
    <property type="project" value="InterPro"/>
</dbReference>
<evidence type="ECO:0000313" key="5">
    <source>
        <dbReference type="EMBL" id="HIU59191.1"/>
    </source>
</evidence>
<dbReference type="GO" id="GO:0046872">
    <property type="term" value="F:metal ion binding"/>
    <property type="evidence" value="ECO:0007669"/>
    <property type="project" value="UniProtKB-KW"/>
</dbReference>
<dbReference type="InterPro" id="IPR011330">
    <property type="entry name" value="Glyco_hydro/deAcase_b/a-brl"/>
</dbReference>
<reference evidence="5" key="1">
    <citation type="submission" date="2020-10" db="EMBL/GenBank/DDBJ databases">
        <authorList>
            <person name="Gilroy R."/>
        </authorList>
    </citation>
    <scope>NUCLEOTIDE SEQUENCE</scope>
    <source>
        <strain evidence="5">11687</strain>
    </source>
</reference>
<feature type="transmembrane region" description="Helical" evidence="3">
    <location>
        <begin position="20"/>
        <end position="43"/>
    </location>
</feature>
<evidence type="ECO:0000313" key="6">
    <source>
        <dbReference type="Proteomes" id="UP000824081"/>
    </source>
</evidence>
<dbReference type="InterPro" id="IPR050248">
    <property type="entry name" value="Polysacc_deacetylase_ArnD"/>
</dbReference>
<dbReference type="Gene3D" id="3.20.20.370">
    <property type="entry name" value="Glycoside hydrolase/deacetylase"/>
    <property type="match status" value="1"/>
</dbReference>
<sequence>MKNSSPKNARKTRLSRDVRLNIATNCALGFLIFSIGVVCLFPVNGSEAVDAGGESNVYRCAPTETDGVSLMFNIYWGTEEVYRILDILDEHDAKATFFLGGSWADDNVACVKEILSRGHELGNHGYFHKDHAALSEEENLQEISVCNQFIRLMTGAEITLFAPPSGSYGKASLEACAALNMKTILWSRDTIDWRDKDASLIYTRATKDIKGGEFVLMHPMEATADALGDILTYYEIHSLCAVTVSENLQNGG</sequence>
<keyword evidence="3" id="KW-0812">Transmembrane</keyword>
<protein>
    <submittedName>
        <fullName evidence="5">Polysaccharide deacetylase family protein</fullName>
    </submittedName>
</protein>
<proteinExistence type="predicted"/>
<keyword evidence="1" id="KW-0479">Metal-binding</keyword>
<keyword evidence="2" id="KW-0378">Hydrolase</keyword>
<dbReference type="Proteomes" id="UP000824081">
    <property type="component" value="Unassembled WGS sequence"/>
</dbReference>
<keyword evidence="3" id="KW-1133">Transmembrane helix</keyword>
<dbReference type="PANTHER" id="PTHR10587:SF133">
    <property type="entry name" value="CHITIN DEACETYLASE 1-RELATED"/>
    <property type="match status" value="1"/>
</dbReference>
<dbReference type="PANTHER" id="PTHR10587">
    <property type="entry name" value="GLYCOSYL TRANSFERASE-RELATED"/>
    <property type="match status" value="1"/>
</dbReference>
<evidence type="ECO:0000259" key="4">
    <source>
        <dbReference type="PROSITE" id="PS51677"/>
    </source>
</evidence>
<organism evidence="5 6">
    <name type="scientific">Candidatus Scatosoma pullistercoris</name>
    <dbReference type="NCBI Taxonomy" id="2840934"/>
    <lineage>
        <taxon>Bacteria</taxon>
        <taxon>Bacillati</taxon>
        <taxon>Bacillota</taxon>
        <taxon>Clostridia</taxon>
        <taxon>Candidatus Scatosoma</taxon>
    </lineage>
</organism>